<protein>
    <submittedName>
        <fullName evidence="3">Uncharacterized protein LOC127749837</fullName>
    </submittedName>
</protein>
<evidence type="ECO:0000256" key="1">
    <source>
        <dbReference type="SAM" id="Phobius"/>
    </source>
</evidence>
<proteinExistence type="predicted"/>
<dbReference type="AlphaFoldDB" id="A0A9C6UDJ5"/>
<name>A0A9C6UDJ5_FRAOC</name>
<keyword evidence="1" id="KW-0472">Membrane</keyword>
<evidence type="ECO:0000313" key="2">
    <source>
        <dbReference type="Proteomes" id="UP000504606"/>
    </source>
</evidence>
<dbReference type="KEGG" id="foc:127749837"/>
<organism evidence="2 3">
    <name type="scientific">Frankliniella occidentalis</name>
    <name type="common">Western flower thrips</name>
    <name type="synonym">Euthrips occidentalis</name>
    <dbReference type="NCBI Taxonomy" id="133901"/>
    <lineage>
        <taxon>Eukaryota</taxon>
        <taxon>Metazoa</taxon>
        <taxon>Ecdysozoa</taxon>
        <taxon>Arthropoda</taxon>
        <taxon>Hexapoda</taxon>
        <taxon>Insecta</taxon>
        <taxon>Pterygota</taxon>
        <taxon>Neoptera</taxon>
        <taxon>Paraneoptera</taxon>
        <taxon>Thysanoptera</taxon>
        <taxon>Terebrantia</taxon>
        <taxon>Thripoidea</taxon>
        <taxon>Thripidae</taxon>
        <taxon>Frankliniella</taxon>
    </lineage>
</organism>
<feature type="transmembrane region" description="Helical" evidence="1">
    <location>
        <begin position="52"/>
        <end position="75"/>
    </location>
</feature>
<dbReference type="GeneID" id="127749837"/>
<evidence type="ECO:0000313" key="3">
    <source>
        <dbReference type="RefSeq" id="XP_052125623.1"/>
    </source>
</evidence>
<dbReference type="OrthoDB" id="8179976at2759"/>
<dbReference type="Proteomes" id="UP000504606">
    <property type="component" value="Unplaced"/>
</dbReference>
<keyword evidence="1" id="KW-0812">Transmembrane</keyword>
<reference evidence="3" key="1">
    <citation type="submission" date="2025-08" db="UniProtKB">
        <authorList>
            <consortium name="RefSeq"/>
        </authorList>
    </citation>
    <scope>IDENTIFICATION</scope>
    <source>
        <tissue evidence="3">Whole organism</tissue>
    </source>
</reference>
<accession>A0A9C6UDJ5</accession>
<keyword evidence="1" id="KW-1133">Transmembrane helix</keyword>
<gene>
    <name evidence="3" type="primary">LOC127749837</name>
</gene>
<dbReference type="RefSeq" id="XP_052125623.1">
    <property type="nucleotide sequence ID" value="XM_052269663.1"/>
</dbReference>
<keyword evidence="2" id="KW-1185">Reference proteome</keyword>
<sequence length="249" mass="29043">MKPRRRFHRVKCAVNEADEIHNDRKTISTSRLPLKLTVKFLLQMSTQFPQSYFKALPVFPLFSMSFLLVPLALMFQEGIHGKAINSLMGPYIVYVERLYMCEPNLPSPWYVRASHFNPHKPKDLQLLTGNATFSSTYDDSTWVKVIIDVRSNNQWKENAFVFNFKKNGCRAFRDNIPQIYKDVFKQGEVKGPNCTLKAGVIKFNNTPANWTFPNFPIMPYGHYRYRVRFGQLEKLYACWAVDGWIIPKS</sequence>